<dbReference type="OrthoDB" id="7510738at2759"/>
<evidence type="ECO:0000313" key="2">
    <source>
        <dbReference type="EMBL" id="GBP74614.1"/>
    </source>
</evidence>
<reference evidence="2 3" key="1">
    <citation type="journal article" date="2019" name="Commun. Biol.">
        <title>The bagworm genome reveals a unique fibroin gene that provides high tensile strength.</title>
        <authorList>
            <person name="Kono N."/>
            <person name="Nakamura H."/>
            <person name="Ohtoshi R."/>
            <person name="Tomita M."/>
            <person name="Numata K."/>
            <person name="Arakawa K."/>
        </authorList>
    </citation>
    <scope>NUCLEOTIDE SEQUENCE [LARGE SCALE GENOMIC DNA]</scope>
</reference>
<evidence type="ECO:0000313" key="3">
    <source>
        <dbReference type="Proteomes" id="UP000299102"/>
    </source>
</evidence>
<dbReference type="EMBL" id="BGZK01001215">
    <property type="protein sequence ID" value="GBP74614.1"/>
    <property type="molecule type" value="Genomic_DNA"/>
</dbReference>
<protein>
    <submittedName>
        <fullName evidence="2">Uncharacterized protein</fullName>
    </submittedName>
</protein>
<organism evidence="2 3">
    <name type="scientific">Eumeta variegata</name>
    <name type="common">Bagworm moth</name>
    <name type="synonym">Eumeta japonica</name>
    <dbReference type="NCBI Taxonomy" id="151549"/>
    <lineage>
        <taxon>Eukaryota</taxon>
        <taxon>Metazoa</taxon>
        <taxon>Ecdysozoa</taxon>
        <taxon>Arthropoda</taxon>
        <taxon>Hexapoda</taxon>
        <taxon>Insecta</taxon>
        <taxon>Pterygota</taxon>
        <taxon>Neoptera</taxon>
        <taxon>Endopterygota</taxon>
        <taxon>Lepidoptera</taxon>
        <taxon>Glossata</taxon>
        <taxon>Ditrysia</taxon>
        <taxon>Tineoidea</taxon>
        <taxon>Psychidae</taxon>
        <taxon>Oiketicinae</taxon>
        <taxon>Eumeta</taxon>
    </lineage>
</organism>
<sequence>MQLADRQTNRMTDGKQRFSHRMSLRRPLEEDALPQTITARRFETRAEYLRGPEEFAKTLNTRPRARRAASSHVMNASQADRASLSLIPRSRLHARLRRNVTMSHAFSCVQPAFIDL</sequence>
<proteinExistence type="predicted"/>
<gene>
    <name evidence="2" type="ORF">EVAR_98481_1</name>
</gene>
<name>A0A4C1YHY4_EUMVA</name>
<evidence type="ECO:0000256" key="1">
    <source>
        <dbReference type="SAM" id="MobiDB-lite"/>
    </source>
</evidence>
<keyword evidence="3" id="KW-1185">Reference proteome</keyword>
<feature type="compositionally biased region" description="Polar residues" evidence="1">
    <location>
        <begin position="1"/>
        <end position="11"/>
    </location>
</feature>
<comment type="caution">
    <text evidence="2">The sequence shown here is derived from an EMBL/GenBank/DDBJ whole genome shotgun (WGS) entry which is preliminary data.</text>
</comment>
<dbReference type="AlphaFoldDB" id="A0A4C1YHY4"/>
<accession>A0A4C1YHY4</accession>
<feature type="region of interest" description="Disordered" evidence="1">
    <location>
        <begin position="1"/>
        <end position="30"/>
    </location>
</feature>
<dbReference type="Proteomes" id="UP000299102">
    <property type="component" value="Unassembled WGS sequence"/>
</dbReference>